<feature type="region of interest" description="Disordered" evidence="1">
    <location>
        <begin position="477"/>
        <end position="503"/>
    </location>
</feature>
<proteinExistence type="predicted"/>
<feature type="compositionally biased region" description="Basic residues" evidence="1">
    <location>
        <begin position="1"/>
        <end position="10"/>
    </location>
</feature>
<evidence type="ECO:0000313" key="2">
    <source>
        <dbReference type="EMBL" id="KAK3197659.1"/>
    </source>
</evidence>
<feature type="compositionally biased region" description="Polar residues" evidence="1">
    <location>
        <begin position="435"/>
        <end position="444"/>
    </location>
</feature>
<accession>A0AAN6LMK8</accession>
<feature type="region of interest" description="Disordered" evidence="1">
    <location>
        <begin position="121"/>
        <end position="150"/>
    </location>
</feature>
<feature type="region of interest" description="Disordered" evidence="1">
    <location>
        <begin position="567"/>
        <end position="590"/>
    </location>
</feature>
<feature type="region of interest" description="Disordered" evidence="1">
    <location>
        <begin position="1"/>
        <end position="101"/>
    </location>
</feature>
<reference evidence="2 3" key="1">
    <citation type="submission" date="2021-02" db="EMBL/GenBank/DDBJ databases">
        <title>Genome assembly of Pseudopithomyces chartarum.</title>
        <authorList>
            <person name="Jauregui R."/>
            <person name="Singh J."/>
            <person name="Voisey C."/>
        </authorList>
    </citation>
    <scope>NUCLEOTIDE SEQUENCE [LARGE SCALE GENOMIC DNA]</scope>
    <source>
        <strain evidence="2 3">AGR01</strain>
    </source>
</reference>
<feature type="region of interest" description="Disordered" evidence="1">
    <location>
        <begin position="404"/>
        <end position="449"/>
    </location>
</feature>
<dbReference type="Proteomes" id="UP001280581">
    <property type="component" value="Unassembled WGS sequence"/>
</dbReference>
<gene>
    <name evidence="2" type="ORF">GRF29_216g834163</name>
</gene>
<feature type="region of interest" description="Disordered" evidence="1">
    <location>
        <begin position="610"/>
        <end position="704"/>
    </location>
</feature>
<feature type="compositionally biased region" description="Polar residues" evidence="1">
    <location>
        <begin position="63"/>
        <end position="83"/>
    </location>
</feature>
<evidence type="ECO:0000313" key="3">
    <source>
        <dbReference type="Proteomes" id="UP001280581"/>
    </source>
</evidence>
<protein>
    <submittedName>
        <fullName evidence="2">Uncharacterized protein</fullName>
    </submittedName>
</protein>
<evidence type="ECO:0000256" key="1">
    <source>
        <dbReference type="SAM" id="MobiDB-lite"/>
    </source>
</evidence>
<dbReference type="AlphaFoldDB" id="A0AAN6LMK8"/>
<keyword evidence="3" id="KW-1185">Reference proteome</keyword>
<feature type="compositionally biased region" description="Low complexity" evidence="1">
    <location>
        <begin position="572"/>
        <end position="582"/>
    </location>
</feature>
<name>A0AAN6LMK8_9PLEO</name>
<feature type="compositionally biased region" description="Polar residues" evidence="1">
    <location>
        <begin position="404"/>
        <end position="427"/>
    </location>
</feature>
<feature type="compositionally biased region" description="Polar residues" evidence="1">
    <location>
        <begin position="11"/>
        <end position="24"/>
    </location>
</feature>
<comment type="caution">
    <text evidence="2">The sequence shown here is derived from an EMBL/GenBank/DDBJ whole genome shotgun (WGS) entry which is preliminary data.</text>
</comment>
<organism evidence="2 3">
    <name type="scientific">Pseudopithomyces chartarum</name>
    <dbReference type="NCBI Taxonomy" id="1892770"/>
    <lineage>
        <taxon>Eukaryota</taxon>
        <taxon>Fungi</taxon>
        <taxon>Dikarya</taxon>
        <taxon>Ascomycota</taxon>
        <taxon>Pezizomycotina</taxon>
        <taxon>Dothideomycetes</taxon>
        <taxon>Pleosporomycetidae</taxon>
        <taxon>Pleosporales</taxon>
        <taxon>Massarineae</taxon>
        <taxon>Didymosphaeriaceae</taxon>
        <taxon>Pseudopithomyces</taxon>
    </lineage>
</organism>
<dbReference type="EMBL" id="WVTA01000018">
    <property type="protein sequence ID" value="KAK3197659.1"/>
    <property type="molecule type" value="Genomic_DNA"/>
</dbReference>
<feature type="compositionally biased region" description="Polar residues" evidence="1">
    <location>
        <begin position="314"/>
        <end position="325"/>
    </location>
</feature>
<feature type="region of interest" description="Disordered" evidence="1">
    <location>
        <begin position="241"/>
        <end position="391"/>
    </location>
</feature>
<sequence length="704" mass="75431">MARRSARLQKRSPTPTRSDSSHASWETAPSREQSPPQEKPLPTLPEADEPVMKTPQKPAVAAKTSQLPQPASATQARTPNNRTPIKPAGVDMHPAHHHASTAKMLDEARWLGFQALGAHTAPPKPMGLSAGQDTPTKATPGSKLLDTGVTSPDAGFRFRFKSPLGTLSPSSNKILKDNPKETEGRGLFKANEFTAPVDMTPKRKTVVPKGKMARFSDAHMKEFKKMDSIANHPSVLRALHKSSSKADLTKAESSAKTPNKLKRTQSKMDLIESMPKAPASPLKRTQSKMDLAQSPTTKVVPTPLKRPQSKVDLTGSSIPRSQSTVRVVPPSRHGSTKEDNPFVKRVKRTEADDAGTTRPISRDGPQAGETTAAAPTPARKLKGPSLASRLMTPTKSYIARTQSAKPLKTQTMMSGSSLPRAPSTKNLFSHAEPSASPSTKNIFSPSGLGNAVKDGVRDGIRKTGNSLQRVRSILRTPGRKFSDDPEKVAAGTHMSPPPEWNGENPQPIVPQTAPVKKHVNFTSSIIERSTWDEFGKSPSPMKFRAGSEVPSGAVLYPKLGKSVEYPTIAENSGSGSASASPSRRLTFGGATEHTPAAFSFQSDQAIEFGPSATGTIRMVRKSDASTLADSKKRKLETVSESSDKENSEPAVDVGRSAKKVKTAPAEAPKTPSKSASKLPRRTPHGSSISKSRLAFLSTPKRGKA</sequence>
<feature type="compositionally biased region" description="Basic and acidic residues" evidence="1">
    <location>
        <begin position="635"/>
        <end position="647"/>
    </location>
</feature>